<proteinExistence type="predicted"/>
<evidence type="ECO:0000313" key="3">
    <source>
        <dbReference type="Proteomes" id="UP001139521"/>
    </source>
</evidence>
<feature type="transmembrane region" description="Helical" evidence="1">
    <location>
        <begin position="28"/>
        <end position="44"/>
    </location>
</feature>
<keyword evidence="1" id="KW-0812">Transmembrane</keyword>
<name>A0A9X1ZXZ2_9FLAO</name>
<gene>
    <name evidence="2" type="ORF">L1967_09200</name>
</gene>
<accession>A0A9X1ZXZ2</accession>
<keyword evidence="3" id="KW-1185">Reference proteome</keyword>
<keyword evidence="1" id="KW-1133">Transmembrane helix</keyword>
<sequence>MDKDKKIAQLDEQQKQLEKEIRSFNRKIGLVIFILLVFFSWILYREFITIYPKPLETNDQKINHLSATDN</sequence>
<reference evidence="2" key="1">
    <citation type="submission" date="2022-01" db="EMBL/GenBank/DDBJ databases">
        <title>Genome sequencing of Zunongwangia sp. M21534 genome.</title>
        <authorList>
            <person name="Chen Y."/>
            <person name="Dong C."/>
            <person name="Shao Z."/>
        </authorList>
    </citation>
    <scope>NUCLEOTIDE SEQUENCE</scope>
    <source>
        <strain evidence="2">MCCC M21534</strain>
    </source>
</reference>
<dbReference type="EMBL" id="JAKHSK010000011">
    <property type="protein sequence ID" value="MCL6218471.1"/>
    <property type="molecule type" value="Genomic_DNA"/>
</dbReference>
<keyword evidence="1" id="KW-0472">Membrane</keyword>
<evidence type="ECO:0000313" key="2">
    <source>
        <dbReference type="EMBL" id="MCL6218471.1"/>
    </source>
</evidence>
<evidence type="ECO:0000256" key="1">
    <source>
        <dbReference type="SAM" id="Phobius"/>
    </source>
</evidence>
<dbReference type="AlphaFoldDB" id="A0A9X1ZXZ2"/>
<dbReference type="RefSeq" id="WP_249601368.1">
    <property type="nucleotide sequence ID" value="NZ_JAKHSK010000011.1"/>
</dbReference>
<organism evidence="2 3">
    <name type="scientific">Zunongwangia pacifica</name>
    <dbReference type="NCBI Taxonomy" id="2911062"/>
    <lineage>
        <taxon>Bacteria</taxon>
        <taxon>Pseudomonadati</taxon>
        <taxon>Bacteroidota</taxon>
        <taxon>Flavobacteriia</taxon>
        <taxon>Flavobacteriales</taxon>
        <taxon>Flavobacteriaceae</taxon>
        <taxon>Zunongwangia</taxon>
    </lineage>
</organism>
<protein>
    <submittedName>
        <fullName evidence="2">Uncharacterized protein</fullName>
    </submittedName>
</protein>
<dbReference type="Proteomes" id="UP001139521">
    <property type="component" value="Unassembled WGS sequence"/>
</dbReference>
<comment type="caution">
    <text evidence="2">The sequence shown here is derived from an EMBL/GenBank/DDBJ whole genome shotgun (WGS) entry which is preliminary data.</text>
</comment>